<proteinExistence type="predicted"/>
<reference evidence="1" key="1">
    <citation type="journal article" date="2023" name="Int. J. Syst. Evol. Microbiol.">
        <title>&lt;i&gt;Shewanella septentrionalis&lt;/i&gt; sp. nov. and &lt;i&gt;Shewanella holmiensis&lt;/i&gt; sp. nov., isolated from Baltic Sea water and sediments.</title>
        <authorList>
            <person name="Martin-Rodriguez A.J."/>
            <person name="Thorell K."/>
            <person name="Joffre E."/>
            <person name="Jensie-Markopoulos S."/>
            <person name="Moore E.R.B."/>
            <person name="Sjoling A."/>
        </authorList>
    </citation>
    <scope>NUCLEOTIDE SEQUENCE</scope>
    <source>
        <strain evidence="1">SP1S2-7</strain>
    </source>
</reference>
<accession>A0A9X2WQD9</accession>
<dbReference type="AlphaFoldDB" id="A0A9X2WQD9"/>
<gene>
    <name evidence="1" type="ORF">NE535_17755</name>
</gene>
<keyword evidence="2" id="KW-1185">Reference proteome</keyword>
<sequence length="114" mass="13224">MLKIGIYDMRKKSKTTKAFKTDVAKQEPHTQRLTFENMFEVVDKDNADFLKENSDMLIVIRDVLTANQISNSVEHLLVLKRIEQLWGVEPESILGRELDKLANIVCKYEDQILS</sequence>
<comment type="caution">
    <text evidence="1">The sequence shown here is derived from an EMBL/GenBank/DDBJ whole genome shotgun (WGS) entry which is preliminary data.</text>
</comment>
<protein>
    <submittedName>
        <fullName evidence="1">Uncharacterized protein</fullName>
    </submittedName>
</protein>
<dbReference type="Proteomes" id="UP001155546">
    <property type="component" value="Unassembled WGS sequence"/>
</dbReference>
<dbReference type="EMBL" id="JAMTCD010000037">
    <property type="protein sequence ID" value="MCT7943603.1"/>
    <property type="molecule type" value="Genomic_DNA"/>
</dbReference>
<name>A0A9X2WQD9_9GAMM</name>
<evidence type="ECO:0000313" key="1">
    <source>
        <dbReference type="EMBL" id="MCT7943603.1"/>
    </source>
</evidence>
<dbReference type="RefSeq" id="WP_261299921.1">
    <property type="nucleotide sequence ID" value="NZ_JAMTCD010000037.1"/>
</dbReference>
<organism evidence="1 2">
    <name type="scientific">Shewanella holmiensis</name>
    <dbReference type="NCBI Taxonomy" id="2952222"/>
    <lineage>
        <taxon>Bacteria</taxon>
        <taxon>Pseudomonadati</taxon>
        <taxon>Pseudomonadota</taxon>
        <taxon>Gammaproteobacteria</taxon>
        <taxon>Alteromonadales</taxon>
        <taxon>Shewanellaceae</taxon>
        <taxon>Shewanella</taxon>
    </lineage>
</organism>
<evidence type="ECO:0000313" key="2">
    <source>
        <dbReference type="Proteomes" id="UP001155546"/>
    </source>
</evidence>